<dbReference type="EMBL" id="CAFBPO010000009">
    <property type="protein sequence ID" value="CAB5022465.1"/>
    <property type="molecule type" value="Genomic_DNA"/>
</dbReference>
<evidence type="ECO:0000313" key="4">
    <source>
        <dbReference type="EMBL" id="CAB4745664.1"/>
    </source>
</evidence>
<protein>
    <submittedName>
        <fullName evidence="8">Unannotated protein</fullName>
    </submittedName>
</protein>
<evidence type="ECO:0000313" key="8">
    <source>
        <dbReference type="EMBL" id="CAB4957303.1"/>
    </source>
</evidence>
<keyword evidence="1" id="KW-0472">Membrane</keyword>
<evidence type="ECO:0000313" key="5">
    <source>
        <dbReference type="EMBL" id="CAB4756378.1"/>
    </source>
</evidence>
<dbReference type="EMBL" id="CAFAZW010000007">
    <property type="protein sequence ID" value="CAB4841683.1"/>
    <property type="molecule type" value="Genomic_DNA"/>
</dbReference>
<organism evidence="8">
    <name type="scientific">freshwater metagenome</name>
    <dbReference type="NCBI Taxonomy" id="449393"/>
    <lineage>
        <taxon>unclassified sequences</taxon>
        <taxon>metagenomes</taxon>
        <taxon>ecological metagenomes</taxon>
    </lineage>
</organism>
<evidence type="ECO:0000313" key="6">
    <source>
        <dbReference type="EMBL" id="CAB4807523.1"/>
    </source>
</evidence>
<sequence>MMIHIASAINSFKYGAQEDGTFAGEGLSAIETFAYFFAAPTVLFLAISVIVYALTGDRKKSEKKSSVITTIE</sequence>
<dbReference type="EMBL" id="CAFBQY010000007">
    <property type="protein sequence ID" value="CAB5073045.1"/>
    <property type="molecule type" value="Genomic_DNA"/>
</dbReference>
<dbReference type="EMBL" id="CAEZUM010000061">
    <property type="protein sequence ID" value="CAB4603691.1"/>
    <property type="molecule type" value="Genomic_DNA"/>
</dbReference>
<dbReference type="EMBL" id="CAEZZH010000008">
    <property type="protein sequence ID" value="CAB4756378.1"/>
    <property type="molecule type" value="Genomic_DNA"/>
</dbReference>
<keyword evidence="1" id="KW-1133">Transmembrane helix</keyword>
<evidence type="ECO:0000313" key="2">
    <source>
        <dbReference type="EMBL" id="CAB4603691.1"/>
    </source>
</evidence>
<dbReference type="EMBL" id="CAEZXC010000047">
    <property type="protein sequence ID" value="CAB4677755.1"/>
    <property type="molecule type" value="Genomic_DNA"/>
</dbReference>
<evidence type="ECO:0000313" key="3">
    <source>
        <dbReference type="EMBL" id="CAB4677755.1"/>
    </source>
</evidence>
<name>A0A6J7KQW8_9ZZZZ</name>
<evidence type="ECO:0000256" key="1">
    <source>
        <dbReference type="SAM" id="Phobius"/>
    </source>
</evidence>
<dbReference type="EMBL" id="CAFAAN010000009">
    <property type="protein sequence ID" value="CAB4807523.1"/>
    <property type="molecule type" value="Genomic_DNA"/>
</dbReference>
<feature type="transmembrane region" description="Helical" evidence="1">
    <location>
        <begin position="33"/>
        <end position="54"/>
    </location>
</feature>
<keyword evidence="1" id="KW-0812">Transmembrane</keyword>
<evidence type="ECO:0000313" key="10">
    <source>
        <dbReference type="EMBL" id="CAB5022465.1"/>
    </source>
</evidence>
<evidence type="ECO:0000313" key="7">
    <source>
        <dbReference type="EMBL" id="CAB4841683.1"/>
    </source>
</evidence>
<dbReference type="EMBL" id="CAFBNM010000008">
    <property type="protein sequence ID" value="CAB4957303.1"/>
    <property type="molecule type" value="Genomic_DNA"/>
</dbReference>
<dbReference type="EMBL" id="CAEZYT010000125">
    <property type="protein sequence ID" value="CAB4745664.1"/>
    <property type="molecule type" value="Genomic_DNA"/>
</dbReference>
<dbReference type="EMBL" id="CAFBOO010000007">
    <property type="protein sequence ID" value="CAB4988000.1"/>
    <property type="molecule type" value="Genomic_DNA"/>
</dbReference>
<proteinExistence type="predicted"/>
<evidence type="ECO:0000313" key="9">
    <source>
        <dbReference type="EMBL" id="CAB4988000.1"/>
    </source>
</evidence>
<evidence type="ECO:0000313" key="11">
    <source>
        <dbReference type="EMBL" id="CAB5073045.1"/>
    </source>
</evidence>
<accession>A0A6J7KQW8</accession>
<dbReference type="AlphaFoldDB" id="A0A6J7KQW8"/>
<gene>
    <name evidence="2" type="ORF">UFOPK1824_00910</name>
    <name evidence="3" type="ORF">UFOPK2340_00892</name>
    <name evidence="4" type="ORF">UFOPK2772_01291</name>
    <name evidence="5" type="ORF">UFOPK2850_00795</name>
    <name evidence="6" type="ORF">UFOPK3027_01077</name>
    <name evidence="7" type="ORF">UFOPK3256_00657</name>
    <name evidence="8" type="ORF">UFOPK3827_00985</name>
    <name evidence="9" type="ORF">UFOPK3982_00943</name>
    <name evidence="10" type="ORF">UFOPK4120_00944</name>
    <name evidence="11" type="ORF">UFOPK4404_00806</name>
</gene>
<reference evidence="8" key="1">
    <citation type="submission" date="2020-05" db="EMBL/GenBank/DDBJ databases">
        <authorList>
            <person name="Chiriac C."/>
            <person name="Salcher M."/>
            <person name="Ghai R."/>
            <person name="Kavagutti S V."/>
        </authorList>
    </citation>
    <scope>NUCLEOTIDE SEQUENCE</scope>
</reference>